<accession>A0A5N4AY57</accession>
<evidence type="ECO:0000313" key="3">
    <source>
        <dbReference type="Proteomes" id="UP000327044"/>
    </source>
</evidence>
<dbReference type="Proteomes" id="UP000327044">
    <property type="component" value="Unassembled WGS sequence"/>
</dbReference>
<dbReference type="EMBL" id="VVIM01000002">
    <property type="protein sequence ID" value="KAB0802277.1"/>
    <property type="molecule type" value="Genomic_DNA"/>
</dbReference>
<comment type="caution">
    <text evidence="2">The sequence shown here is derived from an EMBL/GenBank/DDBJ whole genome shotgun (WGS) entry which is preliminary data.</text>
</comment>
<gene>
    <name evidence="2" type="ORF">PPYR_04463</name>
</gene>
<proteinExistence type="predicted"/>
<organism evidence="2 3">
    <name type="scientific">Photinus pyralis</name>
    <name type="common">Common eastern firefly</name>
    <name type="synonym">Lampyris pyralis</name>
    <dbReference type="NCBI Taxonomy" id="7054"/>
    <lineage>
        <taxon>Eukaryota</taxon>
        <taxon>Metazoa</taxon>
        <taxon>Ecdysozoa</taxon>
        <taxon>Arthropoda</taxon>
        <taxon>Hexapoda</taxon>
        <taxon>Insecta</taxon>
        <taxon>Pterygota</taxon>
        <taxon>Neoptera</taxon>
        <taxon>Endopterygota</taxon>
        <taxon>Coleoptera</taxon>
        <taxon>Polyphaga</taxon>
        <taxon>Elateriformia</taxon>
        <taxon>Elateroidea</taxon>
        <taxon>Lampyridae</taxon>
        <taxon>Lampyrinae</taxon>
        <taxon>Photinus</taxon>
    </lineage>
</organism>
<keyword evidence="3" id="KW-1185">Reference proteome</keyword>
<protein>
    <submittedName>
        <fullName evidence="2">Uncharacterized protein</fullName>
    </submittedName>
</protein>
<evidence type="ECO:0000313" key="2">
    <source>
        <dbReference type="EMBL" id="KAB0802277.1"/>
    </source>
</evidence>
<name>A0A5N4AY57_PHOPY</name>
<sequence length="308" mass="35962">MRQSRGTFTKCQFQFYIVKIGKCQWALNSMGNFAPTVMLFVFNYFNVLKILSSKNCEASLFGFQPIKVILWIYQIYVLLNNVLNKHQFIPYIIVEMLATKFLEKIFGKRYLALVVIPCAILRNIFTVPSGKFTSLLDKQSLPFVPFWILTIEMICKIVKKVCFKLLGTTNNCSEIETCATLVKDSEINHRKDGNHLVHLKKSCARLSTTCSQRRPICVTFKVGRNRPALLPRRKNLGRLSKSIKPPPEYDEDWRDVTSLFNSTVNSNKRRVVKDFNPWKKLRLELELHRLTLQLRRQRLEMSRLMLCT</sequence>
<feature type="transmembrane region" description="Helical" evidence="1">
    <location>
        <begin position="65"/>
        <end position="83"/>
    </location>
</feature>
<keyword evidence="1" id="KW-1133">Transmembrane helix</keyword>
<dbReference type="InParanoid" id="A0A5N4AY57"/>
<keyword evidence="1" id="KW-0812">Transmembrane</keyword>
<reference evidence="2 3" key="1">
    <citation type="journal article" date="2018" name="Elife">
        <title>Firefly genomes illuminate parallel origins of bioluminescence in beetles.</title>
        <authorList>
            <person name="Fallon T.R."/>
            <person name="Lower S.E."/>
            <person name="Chang C.H."/>
            <person name="Bessho-Uehara M."/>
            <person name="Martin G.J."/>
            <person name="Bewick A.J."/>
            <person name="Behringer M."/>
            <person name="Debat H.J."/>
            <person name="Wong I."/>
            <person name="Day J.C."/>
            <person name="Suvorov A."/>
            <person name="Silva C.J."/>
            <person name="Stanger-Hall K.F."/>
            <person name="Hall D.W."/>
            <person name="Schmitz R.J."/>
            <person name="Nelson D.R."/>
            <person name="Lewis S.M."/>
            <person name="Shigenobu S."/>
            <person name="Bybee S.M."/>
            <person name="Larracuente A.M."/>
            <person name="Oba Y."/>
            <person name="Weng J.K."/>
        </authorList>
    </citation>
    <scope>NUCLEOTIDE SEQUENCE [LARGE SCALE GENOMIC DNA]</scope>
    <source>
        <strain evidence="2">1611_PpyrPB1</strain>
        <tissue evidence="2">Whole body</tissue>
    </source>
</reference>
<evidence type="ECO:0000256" key="1">
    <source>
        <dbReference type="SAM" id="Phobius"/>
    </source>
</evidence>
<feature type="transmembrane region" description="Helical" evidence="1">
    <location>
        <begin position="110"/>
        <end position="128"/>
    </location>
</feature>
<dbReference type="AlphaFoldDB" id="A0A5N4AY57"/>
<keyword evidence="1" id="KW-0472">Membrane</keyword>
<feature type="transmembrane region" description="Helical" evidence="1">
    <location>
        <begin position="25"/>
        <end position="45"/>
    </location>
</feature>